<proteinExistence type="predicted"/>
<dbReference type="KEGG" id="tmb:Thimo_0299"/>
<feature type="domain" description="AttH" evidence="1">
    <location>
        <begin position="62"/>
        <end position="232"/>
    </location>
</feature>
<accession>L0GV41</accession>
<dbReference type="AlphaFoldDB" id="L0GV41"/>
<dbReference type="STRING" id="765912.Thimo_0299"/>
<gene>
    <name evidence="2" type="ORF">Thimo_0299</name>
</gene>
<dbReference type="Pfam" id="PF17186">
    <property type="entry name" value="Lipocalin_9"/>
    <property type="match status" value="1"/>
</dbReference>
<reference evidence="2 3" key="1">
    <citation type="submission" date="2011-09" db="EMBL/GenBank/DDBJ databases">
        <title>Complete sequence of chromosome of Thioflavicoccus mobilis 8321.</title>
        <authorList>
            <consortium name="US DOE Joint Genome Institute"/>
            <person name="Lucas S."/>
            <person name="Han J."/>
            <person name="Lapidus A."/>
            <person name="Cheng J.-F."/>
            <person name="Goodwin L."/>
            <person name="Pitluck S."/>
            <person name="Peters L."/>
            <person name="Ovchinnikova G."/>
            <person name="Lu M."/>
            <person name="Detter J.C."/>
            <person name="Han C."/>
            <person name="Tapia R."/>
            <person name="Land M."/>
            <person name="Hauser L."/>
            <person name="Kyrpides N."/>
            <person name="Ivanova N."/>
            <person name="Pagani I."/>
            <person name="Vogl K."/>
            <person name="Liu Z."/>
            <person name="Imhoff J."/>
            <person name="Thiel V."/>
            <person name="Frigaard N.-U."/>
            <person name="Bryant D."/>
            <person name="Woyke T."/>
        </authorList>
    </citation>
    <scope>NUCLEOTIDE SEQUENCE [LARGE SCALE GENOMIC DNA]</scope>
    <source>
        <strain evidence="2 3">8321</strain>
    </source>
</reference>
<dbReference type="InterPro" id="IPR023374">
    <property type="entry name" value="AttH-like_dom_sf"/>
</dbReference>
<dbReference type="Pfam" id="PF07143">
    <property type="entry name" value="CrtC"/>
    <property type="match status" value="1"/>
</dbReference>
<dbReference type="Proteomes" id="UP000010816">
    <property type="component" value="Chromosome"/>
</dbReference>
<dbReference type="EMBL" id="CP003051">
    <property type="protein sequence ID" value="AGA89169.1"/>
    <property type="molecule type" value="Genomic_DNA"/>
</dbReference>
<keyword evidence="2" id="KW-0378">Hydrolase</keyword>
<dbReference type="PANTHER" id="PTHR38591">
    <property type="entry name" value="HYDROLASE"/>
    <property type="match status" value="1"/>
</dbReference>
<dbReference type="PATRIC" id="fig|765912.4.peg.299"/>
<protein>
    <submittedName>
        <fullName evidence="2">Putative secreted hydrolase</fullName>
    </submittedName>
</protein>
<dbReference type="GO" id="GO:0016787">
    <property type="term" value="F:hydrolase activity"/>
    <property type="evidence" value="ECO:0007669"/>
    <property type="project" value="UniProtKB-KW"/>
</dbReference>
<dbReference type="PANTHER" id="PTHR38591:SF1">
    <property type="entry name" value="BLL1000 PROTEIN"/>
    <property type="match status" value="1"/>
</dbReference>
<sequence length="371" mass="41124">MSRYANDLSWRRLTAMGLALILGAWLGALPGSGARAGDFAPVVPGRPLVFPADTGAHPAFRTEWWYVTGWLSDEAGRERGFQVTFFRSATGIGQDNPSRFAPRQIIMAHAAIADPQTGHLLHVQRADRALEPLAGAAVGHTRAWLGDWELALVDGEYRTRIATDEFGLDLGLQPPGPPVLNGDAGFSQKTPNPLNASYYYSRPHLAARGTLRLGDRAHRVTGEAWLDHEWSSEYLPEEAEGWDWIGINLHDGGSLMAFRMHRPDGSTIWSAGTLRQADGQVEALAPEQVRFRPRRTWESPRTGAEYVVEWDLEIADRGMTLVPLMDDQELDGRRSTGVVYWEGATRLLEGGREIGRGYLEMTGYWQRPAGL</sequence>
<dbReference type="InterPro" id="IPR010791">
    <property type="entry name" value="AttH_dom"/>
</dbReference>
<name>L0GV41_9GAMM</name>
<dbReference type="Gene3D" id="2.40.370.10">
    <property type="entry name" value="AttH-like domain"/>
    <property type="match status" value="2"/>
</dbReference>
<dbReference type="HOGENOM" id="CLU_040626_1_0_6"/>
<keyword evidence="3" id="KW-1185">Reference proteome</keyword>
<evidence type="ECO:0000313" key="3">
    <source>
        <dbReference type="Proteomes" id="UP000010816"/>
    </source>
</evidence>
<dbReference type="SUPFAM" id="SSF159245">
    <property type="entry name" value="AttH-like"/>
    <property type="match status" value="1"/>
</dbReference>
<organism evidence="2 3">
    <name type="scientific">Thioflavicoccus mobilis 8321</name>
    <dbReference type="NCBI Taxonomy" id="765912"/>
    <lineage>
        <taxon>Bacteria</taxon>
        <taxon>Pseudomonadati</taxon>
        <taxon>Pseudomonadota</taxon>
        <taxon>Gammaproteobacteria</taxon>
        <taxon>Chromatiales</taxon>
        <taxon>Chromatiaceae</taxon>
        <taxon>Thioflavicoccus</taxon>
    </lineage>
</organism>
<evidence type="ECO:0000259" key="1">
    <source>
        <dbReference type="Pfam" id="PF07143"/>
    </source>
</evidence>
<evidence type="ECO:0000313" key="2">
    <source>
        <dbReference type="EMBL" id="AGA89169.1"/>
    </source>
</evidence>
<dbReference type="eggNOG" id="COG5621">
    <property type="taxonomic scope" value="Bacteria"/>
</dbReference>
<dbReference type="RefSeq" id="WP_015279319.1">
    <property type="nucleotide sequence ID" value="NC_019940.1"/>
</dbReference>